<comment type="caution">
    <text evidence="7">The sequence shown here is derived from an EMBL/GenBank/DDBJ whole genome shotgun (WGS) entry which is preliminary data.</text>
</comment>
<dbReference type="EMBL" id="SMFQ01000002">
    <property type="protein sequence ID" value="TCJ88189.1"/>
    <property type="molecule type" value="Genomic_DNA"/>
</dbReference>
<dbReference type="Pfam" id="PF10294">
    <property type="entry name" value="Methyltransf_16"/>
    <property type="match status" value="1"/>
</dbReference>
<dbReference type="CDD" id="cd02440">
    <property type="entry name" value="AdoMet_MTases"/>
    <property type="match status" value="1"/>
</dbReference>
<evidence type="ECO:0000256" key="4">
    <source>
        <dbReference type="ARBA" id="ARBA00022490"/>
    </source>
</evidence>
<dbReference type="EC" id="2.1.1.60" evidence="2"/>
<evidence type="ECO:0000313" key="8">
    <source>
        <dbReference type="Proteomes" id="UP000294887"/>
    </source>
</evidence>
<evidence type="ECO:0000256" key="2">
    <source>
        <dbReference type="ARBA" id="ARBA00011914"/>
    </source>
</evidence>
<evidence type="ECO:0000256" key="1">
    <source>
        <dbReference type="ARBA" id="ARBA00004496"/>
    </source>
</evidence>
<dbReference type="PANTHER" id="PTHR13539">
    <property type="entry name" value="CALMODULIN-LYSINE N-METHYLTRANSFERASE"/>
    <property type="match status" value="1"/>
</dbReference>
<dbReference type="InterPro" id="IPR019410">
    <property type="entry name" value="Methyltransf_16"/>
</dbReference>
<dbReference type="Gene3D" id="3.40.50.150">
    <property type="entry name" value="Vaccinia Virus protein VP39"/>
    <property type="match status" value="1"/>
</dbReference>
<organism evidence="7 8">
    <name type="scientific">Cocleimonas flava</name>
    <dbReference type="NCBI Taxonomy" id="634765"/>
    <lineage>
        <taxon>Bacteria</taxon>
        <taxon>Pseudomonadati</taxon>
        <taxon>Pseudomonadota</taxon>
        <taxon>Gammaproteobacteria</taxon>
        <taxon>Thiotrichales</taxon>
        <taxon>Thiotrichaceae</taxon>
        <taxon>Cocleimonas</taxon>
    </lineage>
</organism>
<proteinExistence type="predicted"/>
<dbReference type="GO" id="GO:0018025">
    <property type="term" value="F:calmodulin-lysine N-methyltransferase activity"/>
    <property type="evidence" value="ECO:0007669"/>
    <property type="project" value="UniProtKB-EC"/>
</dbReference>
<dbReference type="AlphaFoldDB" id="A0A4R1F6N4"/>
<keyword evidence="5 7" id="KW-0489">Methyltransferase</keyword>
<name>A0A4R1F6N4_9GAMM</name>
<evidence type="ECO:0000256" key="6">
    <source>
        <dbReference type="ARBA" id="ARBA00022679"/>
    </source>
</evidence>
<accession>A0A4R1F6N4</accession>
<dbReference type="Proteomes" id="UP000294887">
    <property type="component" value="Unassembled WGS sequence"/>
</dbReference>
<dbReference type="RefSeq" id="WP_131903864.1">
    <property type="nucleotide sequence ID" value="NZ_BAAAFU010000008.1"/>
</dbReference>
<keyword evidence="4" id="KW-0963">Cytoplasm</keyword>
<evidence type="ECO:0000256" key="3">
    <source>
        <dbReference type="ARBA" id="ARBA00020594"/>
    </source>
</evidence>
<dbReference type="InterPro" id="IPR029063">
    <property type="entry name" value="SAM-dependent_MTases_sf"/>
</dbReference>
<reference evidence="7 8" key="1">
    <citation type="submission" date="2019-03" db="EMBL/GenBank/DDBJ databases">
        <title>Genomic Encyclopedia of Type Strains, Phase IV (KMG-IV): sequencing the most valuable type-strain genomes for metagenomic binning, comparative biology and taxonomic classification.</title>
        <authorList>
            <person name="Goeker M."/>
        </authorList>
    </citation>
    <scope>NUCLEOTIDE SEQUENCE [LARGE SCALE GENOMIC DNA]</scope>
    <source>
        <strain evidence="7 8">DSM 24830</strain>
    </source>
</reference>
<keyword evidence="6 7" id="KW-0808">Transferase</keyword>
<dbReference type="PANTHER" id="PTHR13539:SF3">
    <property type="entry name" value="CALMODULIN-LYSINE N-METHYLTRANSFERASE"/>
    <property type="match status" value="1"/>
</dbReference>
<dbReference type="GO" id="GO:0005737">
    <property type="term" value="C:cytoplasm"/>
    <property type="evidence" value="ECO:0007669"/>
    <property type="project" value="UniProtKB-SubCell"/>
</dbReference>
<protein>
    <recommendedName>
        <fullName evidence="3">Calmodulin-lysine N-methyltransferase</fullName>
        <ecNumber evidence="2">2.1.1.60</ecNumber>
    </recommendedName>
</protein>
<sequence>MKPVRIRFQTYEFGSLDIHVKSLRDKQQFLDSFGEAEGMGISPSQWPLFGVVWESSEVLAEKMMEYDIKGKRILEIGCGMALSSLLLNSRDADITATDYHPEVASYLADNVKLNNGNQIPFLRTGWENSDDHALGEFDVLIGADLLYEKQHIKLLTDFIHRHSKPECEVIIVDPGRGHHAPFSKRMVELGYSHSQYKPQYIDPLRQAFKGQVLTYIR</sequence>
<dbReference type="SUPFAM" id="SSF53335">
    <property type="entry name" value="S-adenosyl-L-methionine-dependent methyltransferases"/>
    <property type="match status" value="1"/>
</dbReference>
<dbReference type="OrthoDB" id="264333at2"/>
<gene>
    <name evidence="7" type="ORF">EV695_0028</name>
</gene>
<comment type="subcellular location">
    <subcellularLocation>
        <location evidence="1">Cytoplasm</location>
    </subcellularLocation>
</comment>
<evidence type="ECO:0000256" key="5">
    <source>
        <dbReference type="ARBA" id="ARBA00022603"/>
    </source>
</evidence>
<dbReference type="InterPro" id="IPR025800">
    <property type="entry name" value="CaM-Lys-N-MeTrfase"/>
</dbReference>
<keyword evidence="8" id="KW-1185">Reference proteome</keyword>
<evidence type="ECO:0000313" key="7">
    <source>
        <dbReference type="EMBL" id="TCJ88189.1"/>
    </source>
</evidence>
<dbReference type="GO" id="GO:0032259">
    <property type="term" value="P:methylation"/>
    <property type="evidence" value="ECO:0007669"/>
    <property type="project" value="UniProtKB-KW"/>
</dbReference>